<dbReference type="Proteomes" id="UP000287651">
    <property type="component" value="Unassembled WGS sequence"/>
</dbReference>
<evidence type="ECO:0000313" key="3">
    <source>
        <dbReference type="Proteomes" id="UP000287651"/>
    </source>
</evidence>
<name>A0A427BBU5_ENSVE</name>
<dbReference type="EMBL" id="AMZH03000029">
    <property type="protein sequence ID" value="RRT85995.1"/>
    <property type="molecule type" value="Genomic_DNA"/>
</dbReference>
<evidence type="ECO:0000313" key="2">
    <source>
        <dbReference type="EMBL" id="RRT85995.1"/>
    </source>
</evidence>
<feature type="region of interest" description="Disordered" evidence="1">
    <location>
        <begin position="1"/>
        <end position="26"/>
    </location>
</feature>
<gene>
    <name evidence="2" type="ORF">B296_00001293</name>
</gene>
<reference evidence="2 3" key="1">
    <citation type="journal article" date="2014" name="Agronomy (Basel)">
        <title>A Draft Genome Sequence for Ensete ventricosum, the Drought-Tolerant Tree Against Hunger.</title>
        <authorList>
            <person name="Harrison J."/>
            <person name="Moore K.A."/>
            <person name="Paszkiewicz K."/>
            <person name="Jones T."/>
            <person name="Grant M."/>
            <person name="Ambacheew D."/>
            <person name="Muzemil S."/>
            <person name="Studholme D.J."/>
        </authorList>
    </citation>
    <scope>NUCLEOTIDE SEQUENCE [LARGE SCALE GENOMIC DNA]</scope>
</reference>
<protein>
    <submittedName>
        <fullName evidence="2">Uncharacterized protein</fullName>
    </submittedName>
</protein>
<dbReference type="AlphaFoldDB" id="A0A427BBU5"/>
<proteinExistence type="predicted"/>
<sequence>MAPTSTGLEEASLEGTVPTHRGDRPLVGAAIPGALRCRLRRGSSDSQLERGREGKFEMTLLKLLNTLREVESTIKKEKPILYASETNTKRKANKTVKKGMCKGKLGKKKIAKKHPTKDKGQCFHYSKDGYRRRNMIGL</sequence>
<accession>A0A427BBU5</accession>
<comment type="caution">
    <text evidence="2">The sequence shown here is derived from an EMBL/GenBank/DDBJ whole genome shotgun (WGS) entry which is preliminary data.</text>
</comment>
<evidence type="ECO:0000256" key="1">
    <source>
        <dbReference type="SAM" id="MobiDB-lite"/>
    </source>
</evidence>
<organism evidence="2 3">
    <name type="scientific">Ensete ventricosum</name>
    <name type="common">Abyssinian banana</name>
    <name type="synonym">Musa ensete</name>
    <dbReference type="NCBI Taxonomy" id="4639"/>
    <lineage>
        <taxon>Eukaryota</taxon>
        <taxon>Viridiplantae</taxon>
        <taxon>Streptophyta</taxon>
        <taxon>Embryophyta</taxon>
        <taxon>Tracheophyta</taxon>
        <taxon>Spermatophyta</taxon>
        <taxon>Magnoliopsida</taxon>
        <taxon>Liliopsida</taxon>
        <taxon>Zingiberales</taxon>
        <taxon>Musaceae</taxon>
        <taxon>Ensete</taxon>
    </lineage>
</organism>